<dbReference type="OrthoDB" id="3777963at2"/>
<proteinExistence type="predicted"/>
<name>A0A5A9X7T3_9BACT</name>
<protein>
    <submittedName>
        <fullName evidence="1">Uncharacterized protein</fullName>
    </submittedName>
</protein>
<evidence type="ECO:0000313" key="1">
    <source>
        <dbReference type="EMBL" id="KAA0888713.1"/>
    </source>
</evidence>
<accession>A0A5A9X7T3</accession>
<organism evidence="1 2">
    <name type="scientific">Oryzomonas rubra</name>
    <dbReference type="NCBI Taxonomy" id="2509454"/>
    <lineage>
        <taxon>Bacteria</taxon>
        <taxon>Pseudomonadati</taxon>
        <taxon>Thermodesulfobacteriota</taxon>
        <taxon>Desulfuromonadia</taxon>
        <taxon>Geobacterales</taxon>
        <taxon>Geobacteraceae</taxon>
        <taxon>Oryzomonas</taxon>
    </lineage>
</organism>
<reference evidence="1 2" key="1">
    <citation type="submission" date="2019-04" db="EMBL/GenBank/DDBJ databases">
        <title>Geobacter ruber sp. nov., ferric-reducing bacteria isolated from paddy soil.</title>
        <authorList>
            <person name="Xu Z."/>
            <person name="Masuda Y."/>
            <person name="Itoh H."/>
            <person name="Senoo K."/>
        </authorList>
    </citation>
    <scope>NUCLEOTIDE SEQUENCE [LARGE SCALE GENOMIC DNA]</scope>
    <source>
        <strain evidence="1 2">Red88</strain>
    </source>
</reference>
<sequence length="139" mass="15180">MAKKHAGGRPTKFNQDVADKIIAAIRNGNYMDVAAAFGGITKETLYAWMREGASKTKGPMHEFSDSVRKALADAEATDLALIRKAALDGAWQAAAWRLERRFKSRWGKTIDVTNDLKNKTNEELLALLEDADTDGVGAA</sequence>
<comment type="caution">
    <text evidence="1">The sequence shown here is derived from an EMBL/GenBank/DDBJ whole genome shotgun (WGS) entry which is preliminary data.</text>
</comment>
<gene>
    <name evidence="1" type="ORF">ET418_15140</name>
</gene>
<dbReference type="AlphaFoldDB" id="A0A5A9X7T3"/>
<dbReference type="EMBL" id="SRSD01000010">
    <property type="protein sequence ID" value="KAA0888713.1"/>
    <property type="molecule type" value="Genomic_DNA"/>
</dbReference>
<keyword evidence="2" id="KW-1185">Reference proteome</keyword>
<dbReference type="Proteomes" id="UP000324298">
    <property type="component" value="Unassembled WGS sequence"/>
</dbReference>
<dbReference type="RefSeq" id="WP_149308988.1">
    <property type="nucleotide sequence ID" value="NZ_SRSD01000010.1"/>
</dbReference>
<evidence type="ECO:0000313" key="2">
    <source>
        <dbReference type="Proteomes" id="UP000324298"/>
    </source>
</evidence>
<dbReference type="Gene3D" id="1.10.10.60">
    <property type="entry name" value="Homeodomain-like"/>
    <property type="match status" value="1"/>
</dbReference>